<protein>
    <submittedName>
        <fullName evidence="1">SnoaL-like polyketide cyclase</fullName>
    </submittedName>
</protein>
<keyword evidence="2" id="KW-1185">Reference proteome</keyword>
<dbReference type="Proteomes" id="UP000249341">
    <property type="component" value="Unassembled WGS sequence"/>
</dbReference>
<dbReference type="InterPro" id="IPR032710">
    <property type="entry name" value="NTF2-like_dom_sf"/>
</dbReference>
<dbReference type="GO" id="GO:0030638">
    <property type="term" value="P:polyketide metabolic process"/>
    <property type="evidence" value="ECO:0007669"/>
    <property type="project" value="InterPro"/>
</dbReference>
<proteinExistence type="predicted"/>
<dbReference type="Gene3D" id="3.10.450.50">
    <property type="match status" value="1"/>
</dbReference>
<sequence>MSQFIEPDDTRYDARSRALVQVGRDAIAQENPAVLREYFREDFRFHGPGVELDFQGLEVFFAQMRAAFSGFYCERYEILSSGSLVGCRTEMGGIFDGPFEPSPFGTIQPHGGKFTLTLINMFRYDDDGKLAEEWVQYDNLETMRQLGVELAPRS</sequence>
<dbReference type="EMBL" id="QLMJ01000034">
    <property type="protein sequence ID" value="RAK25398.1"/>
    <property type="molecule type" value="Genomic_DNA"/>
</dbReference>
<dbReference type="SUPFAM" id="SSF54427">
    <property type="entry name" value="NTF2-like"/>
    <property type="match status" value="1"/>
</dbReference>
<dbReference type="OrthoDB" id="129343at2"/>
<dbReference type="Pfam" id="PF07366">
    <property type="entry name" value="SnoaL"/>
    <property type="match status" value="1"/>
</dbReference>
<gene>
    <name evidence="1" type="ORF">B0I29_1348</name>
</gene>
<evidence type="ECO:0000313" key="2">
    <source>
        <dbReference type="Proteomes" id="UP000249341"/>
    </source>
</evidence>
<dbReference type="RefSeq" id="WP_111655156.1">
    <property type="nucleotide sequence ID" value="NZ_JACHWI010000006.1"/>
</dbReference>
<organism evidence="1 2">
    <name type="scientific">Actinoplanes lutulentus</name>
    <dbReference type="NCBI Taxonomy" id="1287878"/>
    <lineage>
        <taxon>Bacteria</taxon>
        <taxon>Bacillati</taxon>
        <taxon>Actinomycetota</taxon>
        <taxon>Actinomycetes</taxon>
        <taxon>Micromonosporales</taxon>
        <taxon>Micromonosporaceae</taxon>
        <taxon>Actinoplanes</taxon>
    </lineage>
</organism>
<comment type="caution">
    <text evidence="1">The sequence shown here is derived from an EMBL/GenBank/DDBJ whole genome shotgun (WGS) entry which is preliminary data.</text>
</comment>
<name>A0A327YVY4_9ACTN</name>
<evidence type="ECO:0000313" key="1">
    <source>
        <dbReference type="EMBL" id="RAK25398.1"/>
    </source>
</evidence>
<dbReference type="InterPro" id="IPR009959">
    <property type="entry name" value="Cyclase_SnoaL-like"/>
</dbReference>
<accession>A0A327YVY4</accession>
<dbReference type="AlphaFoldDB" id="A0A327YVY4"/>
<reference evidence="1 2" key="1">
    <citation type="submission" date="2018-06" db="EMBL/GenBank/DDBJ databases">
        <title>Genomic Encyclopedia of Type Strains, Phase III (KMG-III): the genomes of soil and plant-associated and newly described type strains.</title>
        <authorList>
            <person name="Whitman W."/>
        </authorList>
    </citation>
    <scope>NUCLEOTIDE SEQUENCE [LARGE SCALE GENOMIC DNA]</scope>
    <source>
        <strain evidence="1 2">CGMCC 4.7090</strain>
    </source>
</reference>